<feature type="transmembrane region" description="Helical" evidence="6">
    <location>
        <begin position="327"/>
        <end position="348"/>
    </location>
</feature>
<keyword evidence="8" id="KW-1185">Reference proteome</keyword>
<reference evidence="7 8" key="1">
    <citation type="submission" date="2019-02" db="EMBL/GenBank/DDBJ databases">
        <title>Deep-cultivation of Planctomycetes and their phenomic and genomic characterization uncovers novel biology.</title>
        <authorList>
            <person name="Wiegand S."/>
            <person name="Jogler M."/>
            <person name="Boedeker C."/>
            <person name="Pinto D."/>
            <person name="Vollmers J."/>
            <person name="Rivas-Marin E."/>
            <person name="Kohn T."/>
            <person name="Peeters S.H."/>
            <person name="Heuer A."/>
            <person name="Rast P."/>
            <person name="Oberbeckmann S."/>
            <person name="Bunk B."/>
            <person name="Jeske O."/>
            <person name="Meyerdierks A."/>
            <person name="Storesund J.E."/>
            <person name="Kallscheuer N."/>
            <person name="Luecker S."/>
            <person name="Lage O.M."/>
            <person name="Pohl T."/>
            <person name="Merkel B.J."/>
            <person name="Hornburger P."/>
            <person name="Mueller R.-W."/>
            <person name="Bruemmer F."/>
            <person name="Labrenz M."/>
            <person name="Spormann A.M."/>
            <person name="Op Den Camp H."/>
            <person name="Overmann J."/>
            <person name="Amann R."/>
            <person name="Jetten M.S.M."/>
            <person name="Mascher T."/>
            <person name="Medema M.H."/>
            <person name="Devos D.P."/>
            <person name="Kaster A.-K."/>
            <person name="Ovreas L."/>
            <person name="Rohde M."/>
            <person name="Galperin M.Y."/>
            <person name="Jogler C."/>
        </authorList>
    </citation>
    <scope>NUCLEOTIDE SEQUENCE [LARGE SCALE GENOMIC DNA]</scope>
    <source>
        <strain evidence="7 8">CA85</strain>
    </source>
</reference>
<dbReference type="Gene3D" id="1.20.1250.20">
    <property type="entry name" value="MFS general substrate transporter like domains"/>
    <property type="match status" value="2"/>
</dbReference>
<dbReference type="Proteomes" id="UP000318053">
    <property type="component" value="Unassembled WGS sequence"/>
</dbReference>
<feature type="transmembrane region" description="Helical" evidence="6">
    <location>
        <begin position="446"/>
        <end position="464"/>
    </location>
</feature>
<name>A0A5C5XS00_9BACT</name>
<gene>
    <name evidence="7" type="primary">fucP</name>
    <name evidence="7" type="ORF">CA85_35010</name>
</gene>
<dbReference type="InterPro" id="IPR036259">
    <property type="entry name" value="MFS_trans_sf"/>
</dbReference>
<keyword evidence="2" id="KW-1003">Cell membrane</keyword>
<feature type="transmembrane region" description="Helical" evidence="6">
    <location>
        <begin position="417"/>
        <end position="439"/>
    </location>
</feature>
<dbReference type="SUPFAM" id="SSF103473">
    <property type="entry name" value="MFS general substrate transporter"/>
    <property type="match status" value="2"/>
</dbReference>
<dbReference type="PANTHER" id="PTHR43702">
    <property type="entry name" value="L-FUCOSE-PROTON SYMPORTER"/>
    <property type="match status" value="1"/>
</dbReference>
<feature type="transmembrane region" description="Helical" evidence="6">
    <location>
        <begin position="29"/>
        <end position="50"/>
    </location>
</feature>
<evidence type="ECO:0000313" key="8">
    <source>
        <dbReference type="Proteomes" id="UP000318053"/>
    </source>
</evidence>
<comment type="subcellular location">
    <subcellularLocation>
        <location evidence="1">Cell inner membrane</location>
        <topology evidence="1">Multi-pass membrane protein</topology>
    </subcellularLocation>
</comment>
<proteinExistence type="predicted"/>
<keyword evidence="3 6" id="KW-0812">Transmembrane</keyword>
<feature type="transmembrane region" description="Helical" evidence="6">
    <location>
        <begin position="169"/>
        <end position="189"/>
    </location>
</feature>
<dbReference type="GO" id="GO:0022857">
    <property type="term" value="F:transmembrane transporter activity"/>
    <property type="evidence" value="ECO:0007669"/>
    <property type="project" value="InterPro"/>
</dbReference>
<feature type="transmembrane region" description="Helical" evidence="6">
    <location>
        <begin position="393"/>
        <end position="411"/>
    </location>
</feature>
<evidence type="ECO:0000313" key="7">
    <source>
        <dbReference type="EMBL" id="TWT65153.1"/>
    </source>
</evidence>
<feature type="transmembrane region" description="Helical" evidence="6">
    <location>
        <begin position="368"/>
        <end position="388"/>
    </location>
</feature>
<feature type="transmembrane region" description="Helical" evidence="6">
    <location>
        <begin position="97"/>
        <end position="116"/>
    </location>
</feature>
<organism evidence="7 8">
    <name type="scientific">Allorhodopirellula solitaria</name>
    <dbReference type="NCBI Taxonomy" id="2527987"/>
    <lineage>
        <taxon>Bacteria</taxon>
        <taxon>Pseudomonadati</taxon>
        <taxon>Planctomycetota</taxon>
        <taxon>Planctomycetia</taxon>
        <taxon>Pirellulales</taxon>
        <taxon>Pirellulaceae</taxon>
        <taxon>Allorhodopirellula</taxon>
    </lineage>
</organism>
<feature type="transmembrane region" description="Helical" evidence="6">
    <location>
        <begin position="279"/>
        <end position="296"/>
    </location>
</feature>
<comment type="caution">
    <text evidence="7">The sequence shown here is derived from an EMBL/GenBank/DDBJ whole genome shotgun (WGS) entry which is preliminary data.</text>
</comment>
<dbReference type="OrthoDB" id="9795150at2"/>
<dbReference type="PANTHER" id="PTHR43702:SF11">
    <property type="entry name" value="L-FUCOSE-PROTON SYMPORTER"/>
    <property type="match status" value="1"/>
</dbReference>
<evidence type="ECO:0000256" key="3">
    <source>
        <dbReference type="ARBA" id="ARBA00022692"/>
    </source>
</evidence>
<feature type="transmembrane region" description="Helical" evidence="6">
    <location>
        <begin position="484"/>
        <end position="502"/>
    </location>
</feature>
<protein>
    <submittedName>
        <fullName evidence="7">L-fucose-proton symporter</fullName>
    </submittedName>
</protein>
<dbReference type="CDD" id="cd17394">
    <property type="entry name" value="MFS_FucP_like"/>
    <property type="match status" value="1"/>
</dbReference>
<feature type="transmembrane region" description="Helical" evidence="6">
    <location>
        <begin position="122"/>
        <end position="148"/>
    </location>
</feature>
<keyword evidence="5 6" id="KW-0472">Membrane</keyword>
<dbReference type="EMBL" id="SJPK01000008">
    <property type="protein sequence ID" value="TWT65153.1"/>
    <property type="molecule type" value="Genomic_DNA"/>
</dbReference>
<feature type="transmembrane region" description="Helical" evidence="6">
    <location>
        <begin position="70"/>
        <end position="90"/>
    </location>
</feature>
<accession>A0A5C5XS00</accession>
<evidence type="ECO:0000256" key="2">
    <source>
        <dbReference type="ARBA" id="ARBA00022475"/>
    </source>
</evidence>
<dbReference type="GO" id="GO:0005886">
    <property type="term" value="C:plasma membrane"/>
    <property type="evidence" value="ECO:0007669"/>
    <property type="project" value="UniProtKB-SubCell"/>
</dbReference>
<evidence type="ECO:0000256" key="4">
    <source>
        <dbReference type="ARBA" id="ARBA00022989"/>
    </source>
</evidence>
<sequence>MSDTGIATETQEAGEAGADQRAAVVPTQYFYPFVLVTTLFALWGFANNFTDPMVKVFKDVFAISNAQSSVVQMAFYGGYATMAIPAALFIRKFSYKAGILVGLALFATGALLSIPAANNINFWLFILGIYILTFGLAFLETTANPYILSMGPKETSTMRLNLAQAFNPMGSLSGAFIAATFVMTNMYVADFKADVNGFKHELATDAVDTPELNVLPFLKAKTRELNADANVRAYVADVGADAVNTDDALIAFREGEIESYQDMTFAEIQRHDLSLVSKTYMTLGLVVLATLVVFLIKKMPEGTSADPNDASLHLRGTLARLLKNPRYLGGVVTQMFYVGAQIMVWTFIIQYAEAELGMDNATAANHQIAALVIFLVSRFICTAFLKYVSPGKLLATLAVGGVLCTLGAIHITGMNGLYSLILVSACMSLMFPTIYGIALEGIGEDAKLGSAGLILAIVGAVWLTGFQGRILDLDRFMGTTATRGSFYLSVGCFIIIAIYGFLCRNPRSTGSTPHQLET</sequence>
<evidence type="ECO:0000256" key="1">
    <source>
        <dbReference type="ARBA" id="ARBA00004429"/>
    </source>
</evidence>
<dbReference type="AlphaFoldDB" id="A0A5C5XS00"/>
<dbReference type="Pfam" id="PF07690">
    <property type="entry name" value="MFS_1"/>
    <property type="match status" value="1"/>
</dbReference>
<evidence type="ECO:0000256" key="5">
    <source>
        <dbReference type="ARBA" id="ARBA00023136"/>
    </source>
</evidence>
<dbReference type="InterPro" id="IPR050375">
    <property type="entry name" value="MFS_TsgA-like"/>
</dbReference>
<keyword evidence="4 6" id="KW-1133">Transmembrane helix</keyword>
<dbReference type="InterPro" id="IPR011701">
    <property type="entry name" value="MFS"/>
</dbReference>
<evidence type="ECO:0000256" key="6">
    <source>
        <dbReference type="SAM" id="Phobius"/>
    </source>
</evidence>